<keyword evidence="8 11" id="KW-1133">Transmembrane helix</keyword>
<comment type="similarity">
    <text evidence="2">Belongs to the TonB family.</text>
</comment>
<evidence type="ECO:0000256" key="11">
    <source>
        <dbReference type="SAM" id="Phobius"/>
    </source>
</evidence>
<protein>
    <submittedName>
        <fullName evidence="13">Gram-negative bacterial tonB protein</fullName>
    </submittedName>
</protein>
<dbReference type="Proteomes" id="UP000245974">
    <property type="component" value="Unassembled WGS sequence"/>
</dbReference>
<dbReference type="GO" id="GO:0055085">
    <property type="term" value="P:transmembrane transport"/>
    <property type="evidence" value="ECO:0007669"/>
    <property type="project" value="InterPro"/>
</dbReference>
<keyword evidence="5" id="KW-0997">Cell inner membrane</keyword>
<keyword evidence="6 11" id="KW-0812">Transmembrane</keyword>
<gene>
    <name evidence="13" type="ORF">KPC_3079</name>
</gene>
<evidence type="ECO:0000256" key="3">
    <source>
        <dbReference type="ARBA" id="ARBA00022448"/>
    </source>
</evidence>
<evidence type="ECO:0000256" key="5">
    <source>
        <dbReference type="ARBA" id="ARBA00022519"/>
    </source>
</evidence>
<organism evidence="13 14">
    <name type="scientific">Acinetobacter stercoris</name>
    <dbReference type="NCBI Taxonomy" id="2126983"/>
    <lineage>
        <taxon>Bacteria</taxon>
        <taxon>Pseudomonadati</taxon>
        <taxon>Pseudomonadota</taxon>
        <taxon>Gammaproteobacteria</taxon>
        <taxon>Moraxellales</taxon>
        <taxon>Moraxellaceae</taxon>
        <taxon>Acinetobacter</taxon>
    </lineage>
</organism>
<dbReference type="RefSeq" id="WP_121975313.1">
    <property type="nucleotide sequence ID" value="NZ_OOGT01000188.1"/>
</dbReference>
<accession>A0A2U3N2K2</accession>
<evidence type="ECO:0000256" key="1">
    <source>
        <dbReference type="ARBA" id="ARBA00004383"/>
    </source>
</evidence>
<evidence type="ECO:0000256" key="10">
    <source>
        <dbReference type="SAM" id="MobiDB-lite"/>
    </source>
</evidence>
<evidence type="ECO:0000313" key="13">
    <source>
        <dbReference type="EMBL" id="SPL71901.1"/>
    </source>
</evidence>
<evidence type="ECO:0000256" key="9">
    <source>
        <dbReference type="ARBA" id="ARBA00023136"/>
    </source>
</evidence>
<evidence type="ECO:0000256" key="6">
    <source>
        <dbReference type="ARBA" id="ARBA00022692"/>
    </source>
</evidence>
<keyword evidence="9 11" id="KW-0472">Membrane</keyword>
<dbReference type="InParanoid" id="A0A2U3N2K2"/>
<dbReference type="EMBL" id="OOGT01000188">
    <property type="protein sequence ID" value="SPL71901.1"/>
    <property type="molecule type" value="Genomic_DNA"/>
</dbReference>
<dbReference type="InterPro" id="IPR037682">
    <property type="entry name" value="TonB_C"/>
</dbReference>
<evidence type="ECO:0000259" key="12">
    <source>
        <dbReference type="PROSITE" id="PS52015"/>
    </source>
</evidence>
<name>A0A2U3N2K2_9GAMM</name>
<dbReference type="InterPro" id="IPR051045">
    <property type="entry name" value="TonB-dependent_transducer"/>
</dbReference>
<evidence type="ECO:0000313" key="14">
    <source>
        <dbReference type="Proteomes" id="UP000245974"/>
    </source>
</evidence>
<sequence>MKSHSFNIERHLYKHKKCELWLIFGIVIVLHLCIFWLVVNLVEPFTLEAPPKVNSMLVRFVSKSNTDQKNKDFQPIQSTTATKALNRSEQRNTQSSAQTNIQKENKKNHVISSLTSERAKASTSKKTETLAEKKDQKDQPAHQHLEKNKPFNSQAQATENSVVNADTNSSRSNQNQMKGSGGERSDQDEKVQMRAVESAVDRNEPIQVSSVDVLRFGQLKYDDRELKQQNRILLLRLIINETGQAVDIQVKQSTGIQSLDERGIQAVRSSKFKPHKINGKAVSIVVDFPIELKLGRSR</sequence>
<dbReference type="InterPro" id="IPR006260">
    <property type="entry name" value="TonB/TolA_C"/>
</dbReference>
<proteinExistence type="inferred from homology"/>
<feature type="region of interest" description="Disordered" evidence="10">
    <location>
        <begin position="81"/>
        <end position="199"/>
    </location>
</feature>
<dbReference type="PANTHER" id="PTHR33446">
    <property type="entry name" value="PROTEIN TONB-RELATED"/>
    <property type="match status" value="1"/>
</dbReference>
<dbReference type="PROSITE" id="PS52015">
    <property type="entry name" value="TONB_CTD"/>
    <property type="match status" value="1"/>
</dbReference>
<comment type="subcellular location">
    <subcellularLocation>
        <location evidence="1">Cell inner membrane</location>
        <topology evidence="1">Single-pass membrane protein</topology>
        <orientation evidence="1">Periplasmic side</orientation>
    </subcellularLocation>
</comment>
<dbReference type="Pfam" id="PF03544">
    <property type="entry name" value="TonB_C"/>
    <property type="match status" value="1"/>
</dbReference>
<evidence type="ECO:0000256" key="8">
    <source>
        <dbReference type="ARBA" id="ARBA00022989"/>
    </source>
</evidence>
<dbReference type="SUPFAM" id="SSF74653">
    <property type="entry name" value="TolA/TonB C-terminal domain"/>
    <property type="match status" value="1"/>
</dbReference>
<dbReference type="Gene3D" id="3.30.1150.10">
    <property type="match status" value="1"/>
</dbReference>
<keyword evidence="3" id="KW-0813">Transport</keyword>
<feature type="compositionally biased region" description="Basic and acidic residues" evidence="10">
    <location>
        <begin position="117"/>
        <end position="149"/>
    </location>
</feature>
<keyword evidence="7" id="KW-0653">Protein transport</keyword>
<feature type="compositionally biased region" description="Basic and acidic residues" evidence="10">
    <location>
        <begin position="181"/>
        <end position="192"/>
    </location>
</feature>
<feature type="compositionally biased region" description="Polar residues" evidence="10">
    <location>
        <begin position="81"/>
        <end position="102"/>
    </location>
</feature>
<feature type="domain" description="TonB C-terminal" evidence="12">
    <location>
        <begin position="205"/>
        <end position="298"/>
    </location>
</feature>
<dbReference type="GO" id="GO:0005886">
    <property type="term" value="C:plasma membrane"/>
    <property type="evidence" value="ECO:0007669"/>
    <property type="project" value="UniProtKB-SubCell"/>
</dbReference>
<dbReference type="NCBIfam" id="TIGR01352">
    <property type="entry name" value="tonB_Cterm"/>
    <property type="match status" value="1"/>
</dbReference>
<dbReference type="AlphaFoldDB" id="A0A2U3N2K2"/>
<keyword evidence="14" id="KW-1185">Reference proteome</keyword>
<evidence type="ECO:0000256" key="2">
    <source>
        <dbReference type="ARBA" id="ARBA00006555"/>
    </source>
</evidence>
<feature type="compositionally biased region" description="Polar residues" evidence="10">
    <location>
        <begin position="150"/>
        <end position="178"/>
    </location>
</feature>
<keyword evidence="4" id="KW-1003">Cell membrane</keyword>
<evidence type="ECO:0000256" key="7">
    <source>
        <dbReference type="ARBA" id="ARBA00022927"/>
    </source>
</evidence>
<dbReference type="GO" id="GO:0015031">
    <property type="term" value="P:protein transport"/>
    <property type="evidence" value="ECO:0007669"/>
    <property type="project" value="UniProtKB-KW"/>
</dbReference>
<evidence type="ECO:0000256" key="4">
    <source>
        <dbReference type="ARBA" id="ARBA00022475"/>
    </source>
</evidence>
<feature type="transmembrane region" description="Helical" evidence="11">
    <location>
        <begin position="20"/>
        <end position="39"/>
    </location>
</feature>
<dbReference type="OrthoDB" id="6712092at2"/>
<reference evidence="14" key="1">
    <citation type="submission" date="2018-03" db="EMBL/GenBank/DDBJ databases">
        <authorList>
            <person name="Blom J."/>
        </authorList>
    </citation>
    <scope>NUCLEOTIDE SEQUENCE [LARGE SCALE GENOMIC DNA]</scope>
    <source>
        <strain evidence="14">KPC-SM-21</strain>
    </source>
</reference>